<keyword evidence="1" id="KW-0732">Signal</keyword>
<dbReference type="Proteomes" id="UP001500547">
    <property type="component" value="Unassembled WGS sequence"/>
</dbReference>
<comment type="caution">
    <text evidence="3">The sequence shown here is derived from an EMBL/GenBank/DDBJ whole genome shotgun (WGS) entry which is preliminary data.</text>
</comment>
<protein>
    <recommendedName>
        <fullName evidence="2">Ice-binding protein C-terminal domain-containing protein</fullName>
    </recommendedName>
</protein>
<feature type="signal peptide" evidence="1">
    <location>
        <begin position="1"/>
        <end position="20"/>
    </location>
</feature>
<organism evidence="3 4">
    <name type="scientific">Viridibacterium curvum</name>
    <dbReference type="NCBI Taxonomy" id="1101404"/>
    <lineage>
        <taxon>Bacteria</taxon>
        <taxon>Pseudomonadati</taxon>
        <taxon>Pseudomonadota</taxon>
        <taxon>Betaproteobacteria</taxon>
        <taxon>Rhodocyclales</taxon>
        <taxon>Rhodocyclaceae</taxon>
        <taxon>Viridibacterium</taxon>
    </lineage>
</organism>
<gene>
    <name evidence="3" type="ORF">GCM10025770_16060</name>
</gene>
<evidence type="ECO:0000313" key="4">
    <source>
        <dbReference type="Proteomes" id="UP001500547"/>
    </source>
</evidence>
<feature type="chain" id="PRO_5046887385" description="Ice-binding protein C-terminal domain-containing protein" evidence="1">
    <location>
        <begin position="21"/>
        <end position="258"/>
    </location>
</feature>
<dbReference type="RefSeq" id="WP_345532378.1">
    <property type="nucleotide sequence ID" value="NZ_BAABLD010000008.1"/>
</dbReference>
<dbReference type="InterPro" id="IPR013424">
    <property type="entry name" value="Ice-binding_C"/>
</dbReference>
<dbReference type="NCBIfam" id="TIGR02595">
    <property type="entry name" value="PEP_CTERM"/>
    <property type="match status" value="1"/>
</dbReference>
<evidence type="ECO:0000259" key="2">
    <source>
        <dbReference type="Pfam" id="PF07589"/>
    </source>
</evidence>
<dbReference type="Pfam" id="PF07589">
    <property type="entry name" value="PEP-CTERM"/>
    <property type="match status" value="1"/>
</dbReference>
<accession>A0ABP9QKQ5</accession>
<evidence type="ECO:0000313" key="3">
    <source>
        <dbReference type="EMBL" id="GAA5163611.1"/>
    </source>
</evidence>
<name>A0ABP9QKQ5_9RHOO</name>
<feature type="domain" description="Ice-binding protein C-terminal" evidence="2">
    <location>
        <begin position="232"/>
        <end position="256"/>
    </location>
</feature>
<reference evidence="4" key="1">
    <citation type="journal article" date="2019" name="Int. J. Syst. Evol. Microbiol.">
        <title>The Global Catalogue of Microorganisms (GCM) 10K type strain sequencing project: providing services to taxonomists for standard genome sequencing and annotation.</title>
        <authorList>
            <consortium name="The Broad Institute Genomics Platform"/>
            <consortium name="The Broad Institute Genome Sequencing Center for Infectious Disease"/>
            <person name="Wu L."/>
            <person name="Ma J."/>
        </authorList>
    </citation>
    <scope>NUCLEOTIDE SEQUENCE [LARGE SCALE GENOMIC DNA]</scope>
    <source>
        <strain evidence="4">JCM 18715</strain>
    </source>
</reference>
<sequence>MFRKLAIVALLAAVHGQAGALGAGDIAFTSFNADEDGWSLVALADISANTTIYFSDNEWNGSAIGSGGAFNTGESYHQWVSGSSVIAAGTVIRFAAVDAVSLASSVGTLSRAAVSGSTNYGVANSNETIYAYLGSSASAPTSFLAAVTNGDFSVDGTLANTGLTQGVSAIRLNANATSATPDFGQYAGTRSGLTSFADYKTLVNNASNWTVDTTNGTYINVVPDTTAFSISPVPEPSENAMLLAGLGLMFFVIRRRLA</sequence>
<proteinExistence type="predicted"/>
<keyword evidence="4" id="KW-1185">Reference proteome</keyword>
<dbReference type="EMBL" id="BAABLD010000008">
    <property type="protein sequence ID" value="GAA5163611.1"/>
    <property type="molecule type" value="Genomic_DNA"/>
</dbReference>
<evidence type="ECO:0000256" key="1">
    <source>
        <dbReference type="SAM" id="SignalP"/>
    </source>
</evidence>